<accession>A0ACB8D4A8</accession>
<comment type="caution">
    <text evidence="1">The sequence shown here is derived from an EMBL/GenBank/DDBJ whole genome shotgun (WGS) entry which is preliminary data.</text>
</comment>
<gene>
    <name evidence="1" type="ORF">HPB49_009390</name>
</gene>
<evidence type="ECO:0000313" key="2">
    <source>
        <dbReference type="Proteomes" id="UP000821865"/>
    </source>
</evidence>
<sequence length="318" mass="35224">METAVRCYNAPCHQRKPEDTRKLLGGSKGFSLYCECSPDMPRVHLPQHFKYRPDDGQNGLSGRQDNNVVGESTVRIANTGCARRSFTVALAACASGDKLPAFVIHKEPSRRIPPKAFTSLRIPANVHVTTSKNGWMTSDKLQEWLTRVWGPNSDDVQRLLVLDQAPIHKMQETKDALEQRNTHVVYVPVGCTSLLQPADVIWNWPLKANLCHSWERTGPDAAPTVDKEEPDEDFVVEGWESLETQASTQDFVTPDDNVATCGLRYTEDLVDEVNEIETDSDGEDANVCGQVPPSESLHTLDVLHRTVSAGSMSDETAA</sequence>
<dbReference type="Proteomes" id="UP000821865">
    <property type="component" value="Chromosome 3"/>
</dbReference>
<keyword evidence="2" id="KW-1185">Reference proteome</keyword>
<name>A0ACB8D4A8_DERSI</name>
<evidence type="ECO:0000313" key="1">
    <source>
        <dbReference type="EMBL" id="KAH7959214.1"/>
    </source>
</evidence>
<organism evidence="1 2">
    <name type="scientific">Dermacentor silvarum</name>
    <name type="common">Tick</name>
    <dbReference type="NCBI Taxonomy" id="543639"/>
    <lineage>
        <taxon>Eukaryota</taxon>
        <taxon>Metazoa</taxon>
        <taxon>Ecdysozoa</taxon>
        <taxon>Arthropoda</taxon>
        <taxon>Chelicerata</taxon>
        <taxon>Arachnida</taxon>
        <taxon>Acari</taxon>
        <taxon>Parasitiformes</taxon>
        <taxon>Ixodida</taxon>
        <taxon>Ixodoidea</taxon>
        <taxon>Ixodidae</taxon>
        <taxon>Rhipicephalinae</taxon>
        <taxon>Dermacentor</taxon>
    </lineage>
</organism>
<protein>
    <submittedName>
        <fullName evidence="1">Uncharacterized protein</fullName>
    </submittedName>
</protein>
<dbReference type="EMBL" id="CM023472">
    <property type="protein sequence ID" value="KAH7959214.1"/>
    <property type="molecule type" value="Genomic_DNA"/>
</dbReference>
<reference evidence="1" key="1">
    <citation type="submission" date="2020-05" db="EMBL/GenBank/DDBJ databases">
        <title>Large-scale comparative analyses of tick genomes elucidate their genetic diversity and vector capacities.</title>
        <authorList>
            <person name="Jia N."/>
            <person name="Wang J."/>
            <person name="Shi W."/>
            <person name="Du L."/>
            <person name="Sun Y."/>
            <person name="Zhan W."/>
            <person name="Jiang J."/>
            <person name="Wang Q."/>
            <person name="Zhang B."/>
            <person name="Ji P."/>
            <person name="Sakyi L.B."/>
            <person name="Cui X."/>
            <person name="Yuan T."/>
            <person name="Jiang B."/>
            <person name="Yang W."/>
            <person name="Lam T.T.-Y."/>
            <person name="Chang Q."/>
            <person name="Ding S."/>
            <person name="Wang X."/>
            <person name="Zhu J."/>
            <person name="Ruan X."/>
            <person name="Zhao L."/>
            <person name="Wei J."/>
            <person name="Que T."/>
            <person name="Du C."/>
            <person name="Cheng J."/>
            <person name="Dai P."/>
            <person name="Han X."/>
            <person name="Huang E."/>
            <person name="Gao Y."/>
            <person name="Liu J."/>
            <person name="Shao H."/>
            <person name="Ye R."/>
            <person name="Li L."/>
            <person name="Wei W."/>
            <person name="Wang X."/>
            <person name="Wang C."/>
            <person name="Yang T."/>
            <person name="Huo Q."/>
            <person name="Li W."/>
            <person name="Guo W."/>
            <person name="Chen H."/>
            <person name="Zhou L."/>
            <person name="Ni X."/>
            <person name="Tian J."/>
            <person name="Zhou Y."/>
            <person name="Sheng Y."/>
            <person name="Liu T."/>
            <person name="Pan Y."/>
            <person name="Xia L."/>
            <person name="Li J."/>
            <person name="Zhao F."/>
            <person name="Cao W."/>
        </authorList>
    </citation>
    <scope>NUCLEOTIDE SEQUENCE</scope>
    <source>
        <strain evidence="1">Dsil-2018</strain>
    </source>
</reference>
<proteinExistence type="predicted"/>